<dbReference type="Gene3D" id="3.30.730.10">
    <property type="entry name" value="AP2/ERF domain"/>
    <property type="match status" value="1"/>
</dbReference>
<proteinExistence type="inferred from homology"/>
<evidence type="ECO:0000313" key="10">
    <source>
        <dbReference type="EMBL" id="KAK7389225.1"/>
    </source>
</evidence>
<evidence type="ECO:0000256" key="4">
    <source>
        <dbReference type="ARBA" id="ARBA00023159"/>
    </source>
</evidence>
<keyword evidence="3" id="KW-0238">DNA-binding</keyword>
<keyword evidence="11" id="KW-1185">Reference proteome</keyword>
<evidence type="ECO:0000256" key="8">
    <source>
        <dbReference type="SAM" id="MobiDB-lite"/>
    </source>
</evidence>
<evidence type="ECO:0000259" key="9">
    <source>
        <dbReference type="PROSITE" id="PS51032"/>
    </source>
</evidence>
<keyword evidence="5" id="KW-0804">Transcription</keyword>
<dbReference type="PANTHER" id="PTHR31839:SF85">
    <property type="entry name" value="AP2_ERF DOMAIN-CONTAINING PROTEIN"/>
    <property type="match status" value="1"/>
</dbReference>
<dbReference type="PROSITE" id="PS51032">
    <property type="entry name" value="AP2_ERF"/>
    <property type="match status" value="1"/>
</dbReference>
<evidence type="ECO:0000313" key="11">
    <source>
        <dbReference type="Proteomes" id="UP001386955"/>
    </source>
</evidence>
<evidence type="ECO:0000256" key="5">
    <source>
        <dbReference type="ARBA" id="ARBA00023163"/>
    </source>
</evidence>
<dbReference type="SMART" id="SM00380">
    <property type="entry name" value="AP2"/>
    <property type="match status" value="1"/>
</dbReference>
<accession>A0AAN9S5K2</accession>
<dbReference type="GO" id="GO:0003700">
    <property type="term" value="F:DNA-binding transcription factor activity"/>
    <property type="evidence" value="ECO:0007669"/>
    <property type="project" value="InterPro"/>
</dbReference>
<dbReference type="InterPro" id="IPR016177">
    <property type="entry name" value="DNA-bd_dom_sf"/>
</dbReference>
<comment type="subcellular location">
    <subcellularLocation>
        <location evidence="1">Nucleus</location>
    </subcellularLocation>
</comment>
<feature type="region of interest" description="Disordered" evidence="8">
    <location>
        <begin position="211"/>
        <end position="233"/>
    </location>
</feature>
<evidence type="ECO:0000256" key="1">
    <source>
        <dbReference type="ARBA" id="ARBA00004123"/>
    </source>
</evidence>
<keyword evidence="6" id="KW-0539">Nucleus</keyword>
<evidence type="ECO:0000256" key="2">
    <source>
        <dbReference type="ARBA" id="ARBA00023015"/>
    </source>
</evidence>
<dbReference type="SUPFAM" id="SSF54171">
    <property type="entry name" value="DNA-binding domain"/>
    <property type="match status" value="1"/>
</dbReference>
<keyword evidence="4" id="KW-0010">Activator</keyword>
<dbReference type="Pfam" id="PF00847">
    <property type="entry name" value="AP2"/>
    <property type="match status" value="1"/>
</dbReference>
<dbReference type="InterPro" id="IPR036955">
    <property type="entry name" value="AP2/ERF_dom_sf"/>
</dbReference>
<dbReference type="PANTHER" id="PTHR31839">
    <property type="entry name" value="DEHYDRATION-RESPONSIVE ELEMENT-BINDING PROTEIN 1D"/>
    <property type="match status" value="1"/>
</dbReference>
<sequence>MEPSYAPPFSSTNKMTATQLLREFPTVSLLHTLQLLTYHASFLISPTCQKPSFARMASSSSSSSKRHPVYHGIRCRGGKWVTEIREPRKTNRIWLGTFQMPEMAAAAYDVAALALKGGEAVLNFPDSVGRYPVPSSKSPADIRTAAIAAAELMKPEPSNNNLNASTTTNAPVEFDNTSFPPYYETEFLDEEAIFSMPSLLIDMAGGMLLSPPRMSPPSDDSTESYGGETLWSF</sequence>
<name>A0AAN9S5K2_PSOTE</name>
<protein>
    <recommendedName>
        <fullName evidence="9">AP2/ERF domain-containing protein</fullName>
    </recommendedName>
</protein>
<evidence type="ECO:0000256" key="6">
    <source>
        <dbReference type="ARBA" id="ARBA00023242"/>
    </source>
</evidence>
<dbReference type="InterPro" id="IPR045277">
    <property type="entry name" value="DRE1A-I"/>
</dbReference>
<dbReference type="CDD" id="cd00018">
    <property type="entry name" value="AP2"/>
    <property type="match status" value="1"/>
</dbReference>
<reference evidence="10 11" key="1">
    <citation type="submission" date="2024-01" db="EMBL/GenBank/DDBJ databases">
        <title>The genomes of 5 underutilized Papilionoideae crops provide insights into root nodulation and disease resistanc.</title>
        <authorList>
            <person name="Jiang F."/>
        </authorList>
    </citation>
    <scope>NUCLEOTIDE SEQUENCE [LARGE SCALE GENOMIC DNA]</scope>
    <source>
        <strain evidence="10">DUOXIRENSHENG_FW03</strain>
        <tissue evidence="10">Leaves</tissue>
    </source>
</reference>
<dbReference type="GO" id="GO:0005634">
    <property type="term" value="C:nucleus"/>
    <property type="evidence" value="ECO:0007669"/>
    <property type="project" value="UniProtKB-SubCell"/>
</dbReference>
<comment type="caution">
    <text evidence="10">The sequence shown here is derived from an EMBL/GenBank/DDBJ whole genome shotgun (WGS) entry which is preliminary data.</text>
</comment>
<keyword evidence="2" id="KW-0805">Transcription regulation</keyword>
<evidence type="ECO:0000256" key="3">
    <source>
        <dbReference type="ARBA" id="ARBA00023125"/>
    </source>
</evidence>
<comment type="similarity">
    <text evidence="7">Belongs to the AP2/ERF transcription factor family. ERF subfamily.</text>
</comment>
<evidence type="ECO:0000256" key="7">
    <source>
        <dbReference type="ARBA" id="ARBA00024343"/>
    </source>
</evidence>
<dbReference type="InterPro" id="IPR001471">
    <property type="entry name" value="AP2/ERF_dom"/>
</dbReference>
<dbReference type="EMBL" id="JAYMYS010000006">
    <property type="protein sequence ID" value="KAK7389225.1"/>
    <property type="molecule type" value="Genomic_DNA"/>
</dbReference>
<gene>
    <name evidence="10" type="ORF">VNO78_24061</name>
</gene>
<dbReference type="GO" id="GO:0003677">
    <property type="term" value="F:DNA binding"/>
    <property type="evidence" value="ECO:0007669"/>
    <property type="project" value="UniProtKB-KW"/>
</dbReference>
<dbReference type="Proteomes" id="UP001386955">
    <property type="component" value="Unassembled WGS sequence"/>
</dbReference>
<organism evidence="10 11">
    <name type="scientific">Psophocarpus tetragonolobus</name>
    <name type="common">Winged bean</name>
    <name type="synonym">Dolichos tetragonolobus</name>
    <dbReference type="NCBI Taxonomy" id="3891"/>
    <lineage>
        <taxon>Eukaryota</taxon>
        <taxon>Viridiplantae</taxon>
        <taxon>Streptophyta</taxon>
        <taxon>Embryophyta</taxon>
        <taxon>Tracheophyta</taxon>
        <taxon>Spermatophyta</taxon>
        <taxon>Magnoliopsida</taxon>
        <taxon>eudicotyledons</taxon>
        <taxon>Gunneridae</taxon>
        <taxon>Pentapetalae</taxon>
        <taxon>rosids</taxon>
        <taxon>fabids</taxon>
        <taxon>Fabales</taxon>
        <taxon>Fabaceae</taxon>
        <taxon>Papilionoideae</taxon>
        <taxon>50 kb inversion clade</taxon>
        <taxon>NPAAA clade</taxon>
        <taxon>indigoferoid/millettioid clade</taxon>
        <taxon>Phaseoleae</taxon>
        <taxon>Psophocarpus</taxon>
    </lineage>
</organism>
<dbReference type="AlphaFoldDB" id="A0AAN9S5K2"/>
<feature type="domain" description="AP2/ERF" evidence="9">
    <location>
        <begin position="69"/>
        <end position="125"/>
    </location>
</feature>